<gene>
    <name evidence="1" type="ORF">Plo01_58060</name>
</gene>
<sequence>MIAFALPDVPGLVRDVVSLPTAAAEFGLMLYLIVRGVRTPSPVAHHTS</sequence>
<dbReference type="RefSeq" id="WP_203893843.1">
    <property type="nucleotide sequence ID" value="NZ_BOOH01000048.1"/>
</dbReference>
<name>A0A8J3RT34_9ACTN</name>
<comment type="caution">
    <text evidence="1">The sequence shown here is derived from an EMBL/GenBank/DDBJ whole genome shotgun (WGS) entry which is preliminary data.</text>
</comment>
<organism evidence="1 2">
    <name type="scientific">Planobispora longispora</name>
    <dbReference type="NCBI Taxonomy" id="28887"/>
    <lineage>
        <taxon>Bacteria</taxon>
        <taxon>Bacillati</taxon>
        <taxon>Actinomycetota</taxon>
        <taxon>Actinomycetes</taxon>
        <taxon>Streptosporangiales</taxon>
        <taxon>Streptosporangiaceae</taxon>
        <taxon>Planobispora</taxon>
    </lineage>
</organism>
<accession>A0A8J3RT34</accession>
<keyword evidence="2" id="KW-1185">Reference proteome</keyword>
<proteinExistence type="predicted"/>
<dbReference type="Proteomes" id="UP000616724">
    <property type="component" value="Unassembled WGS sequence"/>
</dbReference>
<reference evidence="1 2" key="1">
    <citation type="submission" date="2021-01" db="EMBL/GenBank/DDBJ databases">
        <title>Whole genome shotgun sequence of Planobispora longispora NBRC 13918.</title>
        <authorList>
            <person name="Komaki H."/>
            <person name="Tamura T."/>
        </authorList>
    </citation>
    <scope>NUCLEOTIDE SEQUENCE [LARGE SCALE GENOMIC DNA]</scope>
    <source>
        <strain evidence="1 2">NBRC 13918</strain>
    </source>
</reference>
<dbReference type="EMBL" id="BOOH01000048">
    <property type="protein sequence ID" value="GIH79377.1"/>
    <property type="molecule type" value="Genomic_DNA"/>
</dbReference>
<evidence type="ECO:0000313" key="2">
    <source>
        <dbReference type="Proteomes" id="UP000616724"/>
    </source>
</evidence>
<evidence type="ECO:0000313" key="1">
    <source>
        <dbReference type="EMBL" id="GIH79377.1"/>
    </source>
</evidence>
<protein>
    <submittedName>
        <fullName evidence="1">Uncharacterized protein</fullName>
    </submittedName>
</protein>
<dbReference type="AlphaFoldDB" id="A0A8J3RT34"/>